<dbReference type="GO" id="GO:0016740">
    <property type="term" value="F:transferase activity"/>
    <property type="evidence" value="ECO:0007669"/>
    <property type="project" value="UniProtKB-KW"/>
</dbReference>
<gene>
    <name evidence="2" type="ORF">CSB45_05765</name>
</gene>
<dbReference type="Pfam" id="PF00483">
    <property type="entry name" value="NTP_transferase"/>
    <property type="match status" value="1"/>
</dbReference>
<feature type="domain" description="Nucleotidyl transferase" evidence="1">
    <location>
        <begin position="2"/>
        <end position="236"/>
    </location>
</feature>
<dbReference type="InterPro" id="IPR050486">
    <property type="entry name" value="Mannose-1P_guanyltransferase"/>
</dbReference>
<dbReference type="InterPro" id="IPR005835">
    <property type="entry name" value="NTP_transferase_dom"/>
</dbReference>
<evidence type="ECO:0000259" key="1">
    <source>
        <dbReference type="Pfam" id="PF00483"/>
    </source>
</evidence>
<dbReference type="Gene3D" id="3.90.550.10">
    <property type="entry name" value="Spore Coat Polysaccharide Biosynthesis Protein SpsA, Chain A"/>
    <property type="match status" value="1"/>
</dbReference>
<dbReference type="InterPro" id="IPR029044">
    <property type="entry name" value="Nucleotide-diphossugar_trans"/>
</dbReference>
<organism evidence="2 3">
    <name type="scientific">candidate division KSB3 bacterium</name>
    <dbReference type="NCBI Taxonomy" id="2044937"/>
    <lineage>
        <taxon>Bacteria</taxon>
        <taxon>candidate division KSB3</taxon>
    </lineage>
</organism>
<name>A0A2G6E711_9BACT</name>
<dbReference type="SUPFAM" id="SSF53448">
    <property type="entry name" value="Nucleotide-diphospho-sugar transferases"/>
    <property type="match status" value="1"/>
</dbReference>
<sequence>MKAMIFAAGLGTRLRPLTDTCPKALLTIEGRPLLEIVIHRLKHYGFRELVINVHHLAEQILEFLAARKNFGLDIQISDETALLLDTGGALKAAAALLNDGRPFLVHNVDILSEIDVKDFYEWHCRRPYVLASLAVSRRPSTRCLLFDREQRLCGWRHRKSKETIWAKTCPEDVQELAFSGVHVIDPKIFSYLPEKKVFSIIDVYLQAAGSEAIVAYPHEHRLWLDVGKTTQLKRAREILMEIEARQGKCTPGERRRL</sequence>
<dbReference type="PANTHER" id="PTHR22572">
    <property type="entry name" value="SUGAR-1-PHOSPHATE GUANYL TRANSFERASE"/>
    <property type="match status" value="1"/>
</dbReference>
<dbReference type="CDD" id="cd06422">
    <property type="entry name" value="NTP_transferase_like_1"/>
    <property type="match status" value="1"/>
</dbReference>
<keyword evidence="2" id="KW-0808">Transferase</keyword>
<dbReference type="Proteomes" id="UP000229740">
    <property type="component" value="Unassembled WGS sequence"/>
</dbReference>
<comment type="caution">
    <text evidence="2">The sequence shown here is derived from an EMBL/GenBank/DDBJ whole genome shotgun (WGS) entry which is preliminary data.</text>
</comment>
<dbReference type="AlphaFoldDB" id="A0A2G6E711"/>
<evidence type="ECO:0000313" key="2">
    <source>
        <dbReference type="EMBL" id="PID57883.1"/>
    </source>
</evidence>
<evidence type="ECO:0000313" key="3">
    <source>
        <dbReference type="Proteomes" id="UP000229740"/>
    </source>
</evidence>
<proteinExistence type="predicted"/>
<accession>A0A2G6E711</accession>
<reference evidence="2 3" key="1">
    <citation type="submission" date="2017-10" db="EMBL/GenBank/DDBJ databases">
        <title>Novel microbial diversity and functional potential in the marine mammal oral microbiome.</title>
        <authorList>
            <person name="Dudek N.K."/>
            <person name="Sun C.L."/>
            <person name="Burstein D."/>
            <person name="Kantor R.S."/>
            <person name="Aliaga Goltsman D.S."/>
            <person name="Bik E.M."/>
            <person name="Thomas B.C."/>
            <person name="Banfield J.F."/>
            <person name="Relman D.A."/>
        </authorList>
    </citation>
    <scope>NUCLEOTIDE SEQUENCE [LARGE SCALE GENOMIC DNA]</scope>
    <source>
        <strain evidence="2">DOLZORAL124_49_17</strain>
    </source>
</reference>
<protein>
    <submittedName>
        <fullName evidence="2">Nucleotidyltransferase</fullName>
    </submittedName>
</protein>
<dbReference type="EMBL" id="PDPS01000025">
    <property type="protein sequence ID" value="PID57883.1"/>
    <property type="molecule type" value="Genomic_DNA"/>
</dbReference>